<dbReference type="RefSeq" id="XP_017037572.1">
    <property type="nucleotide sequence ID" value="XM_017182083.3"/>
</dbReference>
<dbReference type="AlphaFoldDB" id="A0A6P4J7R2"/>
<feature type="compositionally biased region" description="Basic and acidic residues" evidence="2">
    <location>
        <begin position="45"/>
        <end position="62"/>
    </location>
</feature>
<feature type="compositionally biased region" description="Basic residues" evidence="2">
    <location>
        <begin position="194"/>
        <end position="204"/>
    </location>
</feature>
<feature type="compositionally biased region" description="Polar residues" evidence="2">
    <location>
        <begin position="181"/>
        <end position="190"/>
    </location>
</feature>
<gene>
    <name evidence="4" type="primary">LOC108085466</name>
</gene>
<feature type="region of interest" description="Disordered" evidence="2">
    <location>
        <begin position="181"/>
        <end position="243"/>
    </location>
</feature>
<evidence type="ECO:0000313" key="3">
    <source>
        <dbReference type="Proteomes" id="UP001652661"/>
    </source>
</evidence>
<feature type="compositionally biased region" description="Basic and acidic residues" evidence="2">
    <location>
        <begin position="1"/>
        <end position="12"/>
    </location>
</feature>
<evidence type="ECO:0000313" key="4">
    <source>
        <dbReference type="RefSeq" id="XP_017037572.1"/>
    </source>
</evidence>
<dbReference type="Proteomes" id="UP001652661">
    <property type="component" value="Chromosome 3R"/>
</dbReference>
<feature type="region of interest" description="Disordered" evidence="2">
    <location>
        <begin position="1"/>
        <end position="66"/>
    </location>
</feature>
<dbReference type="GeneID" id="108085466"/>
<keyword evidence="1" id="KW-0175">Coiled coil</keyword>
<reference evidence="4" key="1">
    <citation type="submission" date="2025-08" db="UniProtKB">
        <authorList>
            <consortium name="RefSeq"/>
        </authorList>
    </citation>
    <scope>IDENTIFICATION</scope>
    <source>
        <strain evidence="4">14028-0561.14</strain>
        <tissue evidence="4">Whole fly</tissue>
    </source>
</reference>
<sequence length="302" mass="34406">MDSNKKSDEHLGKASSNNSRHIMWNFSEEDKRETHGLFPVPGEHSLSKEEASSQTVAEKKSSSDAALSELKELTSKERAITHWHRFFNEIKKRQHGLRKREAAAEEQPSLVSDLKLESFSLPPQQLCVVREEAPKFAQGLLINKHSDSELEVPKNSLMLDKGTNPSEHQSMESGLISVNMSAPTSSSFTEASRRKTSQIKRRSTKSQVSTSTDEVSTTASKSKKSTSISRGSTGPHFPNFRQRQQELHRYRVLIEQRRLDLLELRIAREREEAKQYMILFQKKMQIKECMIRAHEANNCSNA</sequence>
<keyword evidence="3" id="KW-1185">Reference proteome</keyword>
<feature type="compositionally biased region" description="Polar residues" evidence="2">
    <location>
        <begin position="205"/>
        <end position="215"/>
    </location>
</feature>
<name>A0A6P4J7R2_DROKI</name>
<feature type="coiled-coil region" evidence="1">
    <location>
        <begin position="252"/>
        <end position="279"/>
    </location>
</feature>
<feature type="compositionally biased region" description="Low complexity" evidence="2">
    <location>
        <begin position="216"/>
        <end position="233"/>
    </location>
</feature>
<proteinExistence type="predicted"/>
<evidence type="ECO:0000256" key="2">
    <source>
        <dbReference type="SAM" id="MobiDB-lite"/>
    </source>
</evidence>
<evidence type="ECO:0000256" key="1">
    <source>
        <dbReference type="SAM" id="Coils"/>
    </source>
</evidence>
<protein>
    <submittedName>
        <fullName evidence="4">Uncharacterized protein</fullName>
    </submittedName>
</protein>
<organism evidence="3 4">
    <name type="scientific">Drosophila kikkawai</name>
    <name type="common">Fruit fly</name>
    <dbReference type="NCBI Taxonomy" id="30033"/>
    <lineage>
        <taxon>Eukaryota</taxon>
        <taxon>Metazoa</taxon>
        <taxon>Ecdysozoa</taxon>
        <taxon>Arthropoda</taxon>
        <taxon>Hexapoda</taxon>
        <taxon>Insecta</taxon>
        <taxon>Pterygota</taxon>
        <taxon>Neoptera</taxon>
        <taxon>Endopterygota</taxon>
        <taxon>Diptera</taxon>
        <taxon>Brachycera</taxon>
        <taxon>Muscomorpha</taxon>
        <taxon>Ephydroidea</taxon>
        <taxon>Drosophilidae</taxon>
        <taxon>Drosophila</taxon>
        <taxon>Sophophora</taxon>
    </lineage>
</organism>
<dbReference type="OrthoDB" id="10497275at2759"/>
<accession>A0A6P4J7R2</accession>